<gene>
    <name evidence="1" type="ORF">LY79DRAFT_542103</name>
</gene>
<dbReference type="RefSeq" id="XP_060417896.1">
    <property type="nucleotide sequence ID" value="XM_060556976.1"/>
</dbReference>
<organism evidence="1 2">
    <name type="scientific">Colletotrichum navitas</name>
    <dbReference type="NCBI Taxonomy" id="681940"/>
    <lineage>
        <taxon>Eukaryota</taxon>
        <taxon>Fungi</taxon>
        <taxon>Dikarya</taxon>
        <taxon>Ascomycota</taxon>
        <taxon>Pezizomycotina</taxon>
        <taxon>Sordariomycetes</taxon>
        <taxon>Hypocreomycetidae</taxon>
        <taxon>Glomerellales</taxon>
        <taxon>Glomerellaceae</taxon>
        <taxon>Colletotrichum</taxon>
        <taxon>Colletotrichum graminicola species complex</taxon>
    </lineage>
</organism>
<proteinExistence type="predicted"/>
<evidence type="ECO:0000313" key="1">
    <source>
        <dbReference type="EMBL" id="KAK1597082.1"/>
    </source>
</evidence>
<dbReference type="Proteomes" id="UP001230504">
    <property type="component" value="Unassembled WGS sequence"/>
</dbReference>
<reference evidence="1" key="1">
    <citation type="submission" date="2021-06" db="EMBL/GenBank/DDBJ databases">
        <title>Comparative genomics, transcriptomics and evolutionary studies reveal genomic signatures of adaptation to plant cell wall in hemibiotrophic fungi.</title>
        <authorList>
            <consortium name="DOE Joint Genome Institute"/>
            <person name="Baroncelli R."/>
            <person name="Diaz J.F."/>
            <person name="Benocci T."/>
            <person name="Peng M."/>
            <person name="Battaglia E."/>
            <person name="Haridas S."/>
            <person name="Andreopoulos W."/>
            <person name="Labutti K."/>
            <person name="Pangilinan J."/>
            <person name="Floch G.L."/>
            <person name="Makela M.R."/>
            <person name="Henrissat B."/>
            <person name="Grigoriev I.V."/>
            <person name="Crouch J.A."/>
            <person name="De Vries R.P."/>
            <person name="Sukno S.A."/>
            <person name="Thon M.R."/>
        </authorList>
    </citation>
    <scope>NUCLEOTIDE SEQUENCE</scope>
    <source>
        <strain evidence="1">CBS 125086</strain>
    </source>
</reference>
<dbReference type="GeneID" id="85441216"/>
<accession>A0AAD8Q774</accession>
<keyword evidence="2" id="KW-1185">Reference proteome</keyword>
<sequence>MSSGRPLFKTFCSKIAILQFVVVLLPRGVVVVELQLPSATGMETHKVCGREIPHVMGQAVAQTTPPITLGQRVRNPPHRHCGSWYSISD</sequence>
<name>A0AAD8Q774_9PEZI</name>
<evidence type="ECO:0000313" key="2">
    <source>
        <dbReference type="Proteomes" id="UP001230504"/>
    </source>
</evidence>
<protein>
    <submittedName>
        <fullName evidence="1">Uncharacterized protein</fullName>
    </submittedName>
</protein>
<dbReference type="EMBL" id="JAHLJV010000009">
    <property type="protein sequence ID" value="KAK1597082.1"/>
    <property type="molecule type" value="Genomic_DNA"/>
</dbReference>
<dbReference type="AlphaFoldDB" id="A0AAD8Q774"/>
<comment type="caution">
    <text evidence="1">The sequence shown here is derived from an EMBL/GenBank/DDBJ whole genome shotgun (WGS) entry which is preliminary data.</text>
</comment>